<proteinExistence type="predicted"/>
<dbReference type="SMART" id="SM00833">
    <property type="entry name" value="CobW_C"/>
    <property type="match status" value="1"/>
</dbReference>
<feature type="compositionally biased region" description="Basic and acidic residues" evidence="1">
    <location>
        <begin position="337"/>
        <end position="349"/>
    </location>
</feature>
<dbReference type="RefSeq" id="WP_101305564.1">
    <property type="nucleotide sequence ID" value="NZ_CP025299.1"/>
</dbReference>
<dbReference type="Pfam" id="PF07683">
    <property type="entry name" value="CobW_C"/>
    <property type="match status" value="1"/>
</dbReference>
<dbReference type="KEGG" id="mhos:CXR34_03460"/>
<protein>
    <submittedName>
        <fullName evidence="3">Cobalamin biosynthesis protein CobW</fullName>
    </submittedName>
</protein>
<reference evidence="3 4" key="1">
    <citation type="submission" date="2017-12" db="EMBL/GenBank/DDBJ databases">
        <title>Isolation and characterization of estrogens degradatiion strain Microbacterium hominis SJTG1.</title>
        <authorList>
            <person name="Xiong W."/>
            <person name="Yin C."/>
            <person name="Zheng D."/>
            <person name="Liang R."/>
        </authorList>
    </citation>
    <scope>NUCLEOTIDE SEQUENCE [LARGE SCALE GENOMIC DNA]</scope>
    <source>
        <strain evidence="3 4">SJTG1</strain>
    </source>
</reference>
<dbReference type="Proteomes" id="UP000233276">
    <property type="component" value="Chromosome"/>
</dbReference>
<dbReference type="EMBL" id="CP025299">
    <property type="protein sequence ID" value="AUG28608.1"/>
    <property type="molecule type" value="Genomic_DNA"/>
</dbReference>
<feature type="region of interest" description="Disordered" evidence="1">
    <location>
        <begin position="334"/>
        <end position="355"/>
    </location>
</feature>
<feature type="domain" description="CobW C-terminal" evidence="2">
    <location>
        <begin position="214"/>
        <end position="309"/>
    </location>
</feature>
<gene>
    <name evidence="3" type="ORF">CXR34_03460</name>
</gene>
<dbReference type="InterPro" id="IPR051927">
    <property type="entry name" value="Zn_Chap_cDPG_Synth"/>
</dbReference>
<dbReference type="PANTHER" id="PTHR43603:SF1">
    <property type="entry name" value="ZINC-REGULATED GTPASE METALLOPROTEIN ACTIVATOR 1"/>
    <property type="match status" value="1"/>
</dbReference>
<accession>A0A2K9DJT6</accession>
<dbReference type="PANTHER" id="PTHR43603">
    <property type="entry name" value="COBW DOMAIN-CONTAINING PROTEIN DDB_G0274527"/>
    <property type="match status" value="1"/>
</dbReference>
<sequence length="355" mass="38090">MPPSPLIVAGLCTPERRRYAAGLAHASGRGLLRVSASRGGTAPTPDGPVAVPLLRDRREIERVVIDADIDVDVLHLDLVTRAEPAPIVCVVDARHLLADLRDPSPLRDEAPGGGGDADTGARARRAVTLLEAATLISFVHWERVETAELSLLMALASHLAPRARVRLSRGPAEDLPALAHGHPDGVGEPPLPERAGWVMALNDEHDPYMTDPRVTTLRYERLRPFHPSRLAAALDELDTGRLGLLVRSAGFCRLATRAGILARWEQVGSAMWIDPQDAGEHAALTAQDLALTGLDLVADAVARTLDGALLTDRELEAGPAAWARFDDPLPAWPVWADDARPDAPRDPRSDASGPM</sequence>
<name>A0A2K9DJT6_9MICO</name>
<evidence type="ECO:0000313" key="4">
    <source>
        <dbReference type="Proteomes" id="UP000233276"/>
    </source>
</evidence>
<dbReference type="AlphaFoldDB" id="A0A2K9DJT6"/>
<evidence type="ECO:0000259" key="2">
    <source>
        <dbReference type="SMART" id="SM00833"/>
    </source>
</evidence>
<evidence type="ECO:0000256" key="1">
    <source>
        <dbReference type="SAM" id="MobiDB-lite"/>
    </source>
</evidence>
<evidence type="ECO:0000313" key="3">
    <source>
        <dbReference type="EMBL" id="AUG28608.1"/>
    </source>
</evidence>
<dbReference type="InterPro" id="IPR011629">
    <property type="entry name" value="CobW-like_C"/>
</dbReference>
<organism evidence="3 4">
    <name type="scientific">Microbacterium hominis</name>
    <dbReference type="NCBI Taxonomy" id="162426"/>
    <lineage>
        <taxon>Bacteria</taxon>
        <taxon>Bacillati</taxon>
        <taxon>Actinomycetota</taxon>
        <taxon>Actinomycetes</taxon>
        <taxon>Micrococcales</taxon>
        <taxon>Microbacteriaceae</taxon>
        <taxon>Microbacterium</taxon>
    </lineage>
</organism>